<dbReference type="PANTHER" id="PTHR30461">
    <property type="entry name" value="DNA-INVERTASE FROM LAMBDOID PROPHAGE"/>
    <property type="match status" value="1"/>
</dbReference>
<dbReference type="AlphaFoldDB" id="A0A327KU03"/>
<dbReference type="CDD" id="cd03768">
    <property type="entry name" value="SR_ResInv"/>
    <property type="match status" value="1"/>
</dbReference>
<evidence type="ECO:0000259" key="1">
    <source>
        <dbReference type="PROSITE" id="PS51736"/>
    </source>
</evidence>
<organism evidence="3 4">
    <name type="scientific">Rhodoplanes elegans</name>
    <dbReference type="NCBI Taxonomy" id="29408"/>
    <lineage>
        <taxon>Bacteria</taxon>
        <taxon>Pseudomonadati</taxon>
        <taxon>Pseudomonadota</taxon>
        <taxon>Alphaproteobacteria</taxon>
        <taxon>Hyphomicrobiales</taxon>
        <taxon>Nitrobacteraceae</taxon>
        <taxon>Rhodoplanes</taxon>
    </lineage>
</organism>
<dbReference type="InterPro" id="IPR050639">
    <property type="entry name" value="SSR_resolvase"/>
</dbReference>
<dbReference type="InterPro" id="IPR036162">
    <property type="entry name" value="Resolvase-like_N_sf"/>
</dbReference>
<dbReference type="PANTHER" id="PTHR30461:SF23">
    <property type="entry name" value="DNA RECOMBINASE-RELATED"/>
    <property type="match status" value="1"/>
</dbReference>
<gene>
    <name evidence="3" type="ORF">CH338_04050</name>
</gene>
<dbReference type="InterPro" id="IPR006119">
    <property type="entry name" value="Resolv_N"/>
</dbReference>
<proteinExistence type="predicted"/>
<accession>A0A327KU03</accession>
<dbReference type="Proteomes" id="UP000248863">
    <property type="component" value="Unassembled WGS sequence"/>
</dbReference>
<dbReference type="Pfam" id="PF07508">
    <property type="entry name" value="Recombinase"/>
    <property type="match status" value="1"/>
</dbReference>
<dbReference type="Gene3D" id="3.90.1750.20">
    <property type="entry name" value="Putative Large Serine Recombinase, Chain B, Domain 2"/>
    <property type="match status" value="1"/>
</dbReference>
<sequence>MTKPVIRKGRCAVYARKSSEEGLDMEFNSLDAQREACEAFVASQRSEGWLLVPDRYDDGGFSGGTLERPALQRLITNIEQGKIDVVVVYKIDRLSRSLMDFSKLVEAFERNDVTFVSVTQSFNTTTSMGRLTLNILLSFAQFEREVIGERIRDKFAASRKKGMWMGGWPPLGYAVKDRKLVIVEAEAKTVQSIFRRFAQIGSATLLARELIAEGVRNKRGKLIDKGILYRILTNRIYLGEAVHKGIAYPGEHQAIIDRPLWDKVHAILKESPRQRAGAHRGRTPALLKGLLFGPDGAAMTPSFTRRRGRLYGYYVSNRVLRRGADPDAPIRLPAAEIERAVVGQIRTLLRAPEIIVRTWRKAKQTVVDLTEADVRDALLRFDTLWDELFPAEQARLVRLLVDRIDIGAAGAEIHLRTDGLTCLLDELDTRASAEAAE</sequence>
<dbReference type="PROSITE" id="PS51736">
    <property type="entry name" value="RECOMBINASES_3"/>
    <property type="match status" value="1"/>
</dbReference>
<evidence type="ECO:0000313" key="3">
    <source>
        <dbReference type="EMBL" id="RAI41143.1"/>
    </source>
</evidence>
<dbReference type="SMART" id="SM00857">
    <property type="entry name" value="Resolvase"/>
    <property type="match status" value="1"/>
</dbReference>
<dbReference type="GO" id="GO:0000150">
    <property type="term" value="F:DNA strand exchange activity"/>
    <property type="evidence" value="ECO:0007669"/>
    <property type="project" value="InterPro"/>
</dbReference>
<protein>
    <submittedName>
        <fullName evidence="3">Resolvase</fullName>
    </submittedName>
</protein>
<dbReference type="PROSITE" id="PS51737">
    <property type="entry name" value="RECOMBINASE_DNA_BIND"/>
    <property type="match status" value="1"/>
</dbReference>
<comment type="caution">
    <text evidence="3">The sequence shown here is derived from an EMBL/GenBank/DDBJ whole genome shotgun (WGS) entry which is preliminary data.</text>
</comment>
<dbReference type="RefSeq" id="WP_111355728.1">
    <property type="nucleotide sequence ID" value="NZ_NHSK01000076.1"/>
</dbReference>
<dbReference type="OrthoDB" id="7475655at2"/>
<dbReference type="GO" id="GO:0003677">
    <property type="term" value="F:DNA binding"/>
    <property type="evidence" value="ECO:0007669"/>
    <property type="project" value="InterPro"/>
</dbReference>
<dbReference type="Gene3D" id="3.40.50.1390">
    <property type="entry name" value="Resolvase, N-terminal catalytic domain"/>
    <property type="match status" value="1"/>
</dbReference>
<evidence type="ECO:0000259" key="2">
    <source>
        <dbReference type="PROSITE" id="PS51737"/>
    </source>
</evidence>
<reference evidence="3 4" key="1">
    <citation type="submission" date="2017-07" db="EMBL/GenBank/DDBJ databases">
        <title>Draft Genome Sequences of Select Purple Nonsulfur Bacteria.</title>
        <authorList>
            <person name="Lasarre B."/>
            <person name="Mckinlay J.B."/>
        </authorList>
    </citation>
    <scope>NUCLEOTIDE SEQUENCE [LARGE SCALE GENOMIC DNA]</scope>
    <source>
        <strain evidence="3 4">DSM 11907</strain>
    </source>
</reference>
<feature type="domain" description="Recombinase" evidence="2">
    <location>
        <begin position="170"/>
        <end position="274"/>
    </location>
</feature>
<keyword evidence="4" id="KW-1185">Reference proteome</keyword>
<dbReference type="InterPro" id="IPR038109">
    <property type="entry name" value="DNA_bind_recomb_sf"/>
</dbReference>
<dbReference type="InterPro" id="IPR011109">
    <property type="entry name" value="DNA_bind_recombinase_dom"/>
</dbReference>
<dbReference type="SUPFAM" id="SSF53041">
    <property type="entry name" value="Resolvase-like"/>
    <property type="match status" value="1"/>
</dbReference>
<dbReference type="Pfam" id="PF00239">
    <property type="entry name" value="Resolvase"/>
    <property type="match status" value="1"/>
</dbReference>
<evidence type="ECO:0000313" key="4">
    <source>
        <dbReference type="Proteomes" id="UP000248863"/>
    </source>
</evidence>
<name>A0A327KU03_9BRAD</name>
<feature type="domain" description="Resolvase/invertase-type recombinase catalytic" evidence="1">
    <location>
        <begin position="10"/>
        <end position="162"/>
    </location>
</feature>
<dbReference type="EMBL" id="NPEU01000024">
    <property type="protein sequence ID" value="RAI41143.1"/>
    <property type="molecule type" value="Genomic_DNA"/>
</dbReference>